<protein>
    <submittedName>
        <fullName evidence="1">Uncharacterized protein</fullName>
    </submittedName>
</protein>
<organism evidence="1">
    <name type="scientific">marine metagenome</name>
    <dbReference type="NCBI Taxonomy" id="408172"/>
    <lineage>
        <taxon>unclassified sequences</taxon>
        <taxon>metagenomes</taxon>
        <taxon>ecological metagenomes</taxon>
    </lineage>
</organism>
<dbReference type="EMBL" id="UINC01105394">
    <property type="protein sequence ID" value="SVC69292.1"/>
    <property type="molecule type" value="Genomic_DNA"/>
</dbReference>
<accession>A0A382PBJ5</accession>
<reference evidence="1" key="1">
    <citation type="submission" date="2018-05" db="EMBL/GenBank/DDBJ databases">
        <authorList>
            <person name="Lanie J.A."/>
            <person name="Ng W.-L."/>
            <person name="Kazmierczak K.M."/>
            <person name="Andrzejewski T.M."/>
            <person name="Davidsen T.M."/>
            <person name="Wayne K.J."/>
            <person name="Tettelin H."/>
            <person name="Glass J.I."/>
            <person name="Rusch D."/>
            <person name="Podicherti R."/>
            <person name="Tsui H.-C.T."/>
            <person name="Winkler M.E."/>
        </authorList>
    </citation>
    <scope>NUCLEOTIDE SEQUENCE</scope>
</reference>
<proteinExistence type="predicted"/>
<name>A0A382PBJ5_9ZZZZ</name>
<gene>
    <name evidence="1" type="ORF">METZ01_LOCUS322146</name>
</gene>
<dbReference type="AlphaFoldDB" id="A0A382PBJ5"/>
<evidence type="ECO:0000313" key="1">
    <source>
        <dbReference type="EMBL" id="SVC69292.1"/>
    </source>
</evidence>
<sequence>MKSKRGIQRMPCTRTYPNRATEDSGLMWDYMVATEASTPPNGICRISELW</sequence>